<dbReference type="InterPro" id="IPR001753">
    <property type="entry name" value="Enoyl-CoA_hydra/iso"/>
</dbReference>
<keyword evidence="3" id="KW-0413">Isomerase</keyword>
<name>A0A1W1YH54_9HYPH</name>
<evidence type="ECO:0000313" key="5">
    <source>
        <dbReference type="Proteomes" id="UP000192656"/>
    </source>
</evidence>
<dbReference type="STRING" id="937218.SAMN06297251_101309"/>
<organism evidence="4 5">
    <name type="scientific">Fulvimarina manganoxydans</name>
    <dbReference type="NCBI Taxonomy" id="937218"/>
    <lineage>
        <taxon>Bacteria</taxon>
        <taxon>Pseudomonadati</taxon>
        <taxon>Pseudomonadota</taxon>
        <taxon>Alphaproteobacteria</taxon>
        <taxon>Hyphomicrobiales</taxon>
        <taxon>Aurantimonadaceae</taxon>
        <taxon>Fulvimarina</taxon>
    </lineage>
</organism>
<proteinExistence type="predicted"/>
<evidence type="ECO:0000256" key="3">
    <source>
        <dbReference type="ARBA" id="ARBA00023235"/>
    </source>
</evidence>
<dbReference type="EMBL" id="FWXR01000001">
    <property type="protein sequence ID" value="SMC35505.1"/>
    <property type="molecule type" value="Genomic_DNA"/>
</dbReference>
<dbReference type="RefSeq" id="WP_084408190.1">
    <property type="nucleotide sequence ID" value="NZ_FWXR01000001.1"/>
</dbReference>
<dbReference type="OrthoDB" id="9797151at2"/>
<evidence type="ECO:0000256" key="1">
    <source>
        <dbReference type="ARBA" id="ARBA00004275"/>
    </source>
</evidence>
<dbReference type="Gene3D" id="3.90.226.10">
    <property type="entry name" value="2-enoyl-CoA Hydratase, Chain A, domain 1"/>
    <property type="match status" value="1"/>
</dbReference>
<dbReference type="PANTHER" id="PTHR43684:SF1">
    <property type="entry name" value="ENOYL-COA DELTA ISOMERASE 2"/>
    <property type="match status" value="1"/>
</dbReference>
<evidence type="ECO:0000256" key="2">
    <source>
        <dbReference type="ARBA" id="ARBA00023140"/>
    </source>
</evidence>
<dbReference type="InterPro" id="IPR029045">
    <property type="entry name" value="ClpP/crotonase-like_dom_sf"/>
</dbReference>
<sequence>MSAIETSIADGVLTLRLNRPEKKNALSRAMYAALAEAMEEAGTKDVKVVLIAGQSGAFSAGNDLADFLAVASGGEVPQEIGRFLNAIVDLSLPLVASVDGLAIGIGTTLLMHCDYVVASKQSVFRTPFADLGLTPEAASSLLAPRLMGHQRAFALLAIGETFDAEAARAAGLVTKVVENDPDAAALTAAQTLAAKPAEAIGIAKRLLRGDKAEIKARIEEEITLFSQRLVSPEARRAFEAFLKK</sequence>
<dbReference type="InterPro" id="IPR051053">
    <property type="entry name" value="ECH/Chromodomain_protein"/>
</dbReference>
<accession>A0A1W1YH54</accession>
<evidence type="ECO:0000313" key="4">
    <source>
        <dbReference type="EMBL" id="SMC35505.1"/>
    </source>
</evidence>
<reference evidence="4 5" key="1">
    <citation type="submission" date="2017-04" db="EMBL/GenBank/DDBJ databases">
        <authorList>
            <person name="Afonso C.L."/>
            <person name="Miller P.J."/>
            <person name="Scott M.A."/>
            <person name="Spackman E."/>
            <person name="Goraichik I."/>
            <person name="Dimitrov K.M."/>
            <person name="Suarez D.L."/>
            <person name="Swayne D.E."/>
        </authorList>
    </citation>
    <scope>NUCLEOTIDE SEQUENCE [LARGE SCALE GENOMIC DNA]</scope>
    <source>
        <strain evidence="4 5">CGMCC 1.10972</strain>
    </source>
</reference>
<dbReference type="SUPFAM" id="SSF52096">
    <property type="entry name" value="ClpP/crotonase"/>
    <property type="match status" value="1"/>
</dbReference>
<dbReference type="Pfam" id="PF00378">
    <property type="entry name" value="ECH_1"/>
    <property type="match status" value="1"/>
</dbReference>
<dbReference type="CDD" id="cd06558">
    <property type="entry name" value="crotonase-like"/>
    <property type="match status" value="1"/>
</dbReference>
<dbReference type="AlphaFoldDB" id="A0A1W1YH54"/>
<dbReference type="Proteomes" id="UP000192656">
    <property type="component" value="Unassembled WGS sequence"/>
</dbReference>
<dbReference type="PANTHER" id="PTHR43684">
    <property type="match status" value="1"/>
</dbReference>
<dbReference type="GO" id="GO:0004165">
    <property type="term" value="F:delta(3)-delta(2)-enoyl-CoA isomerase activity"/>
    <property type="evidence" value="ECO:0007669"/>
    <property type="project" value="UniProtKB-ARBA"/>
</dbReference>
<protein>
    <submittedName>
        <fullName evidence="4">Enoyl-CoA hydratase/carnithine racemase</fullName>
    </submittedName>
</protein>
<comment type="subcellular location">
    <subcellularLocation>
        <location evidence="1">Peroxisome</location>
    </subcellularLocation>
</comment>
<keyword evidence="5" id="KW-1185">Reference proteome</keyword>
<keyword evidence="2" id="KW-0576">Peroxisome</keyword>
<gene>
    <name evidence="4" type="ORF">SAMN06297251_101309</name>
</gene>
<dbReference type="NCBIfam" id="NF004681">
    <property type="entry name" value="PRK06023.1"/>
    <property type="match status" value="1"/>
</dbReference>